<name>A0AAV5S8M3_9BILA</name>
<comment type="caution">
    <text evidence="2">The sequence shown here is derived from an EMBL/GenBank/DDBJ whole genome shotgun (WGS) entry which is preliminary data.</text>
</comment>
<dbReference type="AlphaFoldDB" id="A0AAV5S8M3"/>
<dbReference type="Proteomes" id="UP001432027">
    <property type="component" value="Unassembled WGS sequence"/>
</dbReference>
<feature type="non-terminal residue" evidence="2">
    <location>
        <position position="1"/>
    </location>
</feature>
<gene>
    <name evidence="2" type="ORF">PENTCL1PPCAC_989</name>
</gene>
<keyword evidence="3" id="KW-1185">Reference proteome</keyword>
<organism evidence="2 3">
    <name type="scientific">Pristionchus entomophagus</name>
    <dbReference type="NCBI Taxonomy" id="358040"/>
    <lineage>
        <taxon>Eukaryota</taxon>
        <taxon>Metazoa</taxon>
        <taxon>Ecdysozoa</taxon>
        <taxon>Nematoda</taxon>
        <taxon>Chromadorea</taxon>
        <taxon>Rhabditida</taxon>
        <taxon>Rhabditina</taxon>
        <taxon>Diplogasteromorpha</taxon>
        <taxon>Diplogasteroidea</taxon>
        <taxon>Neodiplogasteridae</taxon>
        <taxon>Pristionchus</taxon>
    </lineage>
</organism>
<accession>A0AAV5S8M3</accession>
<feature type="region of interest" description="Disordered" evidence="1">
    <location>
        <begin position="52"/>
        <end position="85"/>
    </location>
</feature>
<evidence type="ECO:0000313" key="2">
    <source>
        <dbReference type="EMBL" id="GMS78814.1"/>
    </source>
</evidence>
<sequence length="97" mass="11004">GITLERFALMLEEHPSEPILYAQCHPLSTSMMSLLLWIRIFTTSRQTSCLRRSQRNCSQDSGPGDGGIGRSQYSPSSSRAGFLHNSCYHEERQPVFR</sequence>
<protein>
    <submittedName>
        <fullName evidence="2">Uncharacterized protein</fullName>
    </submittedName>
</protein>
<feature type="compositionally biased region" description="Polar residues" evidence="1">
    <location>
        <begin position="52"/>
        <end position="61"/>
    </location>
</feature>
<reference evidence="2" key="1">
    <citation type="submission" date="2023-10" db="EMBL/GenBank/DDBJ databases">
        <title>Genome assembly of Pristionchus species.</title>
        <authorList>
            <person name="Yoshida K."/>
            <person name="Sommer R.J."/>
        </authorList>
    </citation>
    <scope>NUCLEOTIDE SEQUENCE</scope>
    <source>
        <strain evidence="2">RS0144</strain>
    </source>
</reference>
<proteinExistence type="predicted"/>
<evidence type="ECO:0000256" key="1">
    <source>
        <dbReference type="SAM" id="MobiDB-lite"/>
    </source>
</evidence>
<dbReference type="EMBL" id="BTSX01000001">
    <property type="protein sequence ID" value="GMS78814.1"/>
    <property type="molecule type" value="Genomic_DNA"/>
</dbReference>
<evidence type="ECO:0000313" key="3">
    <source>
        <dbReference type="Proteomes" id="UP001432027"/>
    </source>
</evidence>